<sequence length="103" mass="10983">MNSAQFVALQLLYPVVKVSSAQFDSIRDACTKPQAIDAAVHALPSLIPLEVQGASEEFIENVMGQVVVNANTNANTVNANVVILRDQVKAHVTVEADRVIAAI</sequence>
<dbReference type="AlphaFoldDB" id="A0A175RX21"/>
<dbReference type="STRING" id="33881.NS184_06135"/>
<evidence type="ECO:0000313" key="1">
    <source>
        <dbReference type="EMBL" id="KTR08280.1"/>
    </source>
</evidence>
<dbReference type="Proteomes" id="UP000078252">
    <property type="component" value="Unassembled WGS sequence"/>
</dbReference>
<dbReference type="RefSeq" id="WP_058725256.1">
    <property type="nucleotide sequence ID" value="NZ_LDQC01000033.1"/>
</dbReference>
<organism evidence="1 2">
    <name type="scientific">Curtobacterium luteum</name>
    <dbReference type="NCBI Taxonomy" id="33881"/>
    <lineage>
        <taxon>Bacteria</taxon>
        <taxon>Bacillati</taxon>
        <taxon>Actinomycetota</taxon>
        <taxon>Actinomycetes</taxon>
        <taxon>Micrococcales</taxon>
        <taxon>Microbacteriaceae</taxon>
        <taxon>Curtobacterium</taxon>
    </lineage>
</organism>
<evidence type="ECO:0000313" key="2">
    <source>
        <dbReference type="Proteomes" id="UP000078252"/>
    </source>
</evidence>
<name>A0A175RX21_9MICO</name>
<dbReference type="EMBL" id="LDQC01000033">
    <property type="protein sequence ID" value="KTR08280.1"/>
    <property type="molecule type" value="Genomic_DNA"/>
</dbReference>
<protein>
    <submittedName>
        <fullName evidence="1">Uncharacterized protein</fullName>
    </submittedName>
</protein>
<accession>A0A175RX21</accession>
<comment type="caution">
    <text evidence="1">The sequence shown here is derived from an EMBL/GenBank/DDBJ whole genome shotgun (WGS) entry which is preliminary data.</text>
</comment>
<gene>
    <name evidence="1" type="ORF">NS184_06135</name>
</gene>
<proteinExistence type="predicted"/>
<reference evidence="1 2" key="1">
    <citation type="journal article" date="2016" name="Front. Microbiol.">
        <title>Genomic Resource of Rice Seed Associated Bacteria.</title>
        <authorList>
            <person name="Midha S."/>
            <person name="Bansal K."/>
            <person name="Sharma S."/>
            <person name="Kumar N."/>
            <person name="Patil P.P."/>
            <person name="Chaudhry V."/>
            <person name="Patil P.B."/>
        </authorList>
    </citation>
    <scope>NUCLEOTIDE SEQUENCE [LARGE SCALE GENOMIC DNA]</scope>
    <source>
        <strain evidence="1 2">NS184</strain>
    </source>
</reference>
<dbReference type="PATRIC" id="fig|33881.3.peg.1527"/>